<proteinExistence type="predicted"/>
<feature type="region of interest" description="Disordered" evidence="1">
    <location>
        <begin position="252"/>
        <end position="273"/>
    </location>
</feature>
<dbReference type="OrthoDB" id="678240at2759"/>
<dbReference type="PANTHER" id="PTHR33127:SF45">
    <property type="entry name" value="OS05G0143700 PROTEIN"/>
    <property type="match status" value="1"/>
</dbReference>
<evidence type="ECO:0000256" key="1">
    <source>
        <dbReference type="SAM" id="MobiDB-lite"/>
    </source>
</evidence>
<feature type="compositionally biased region" description="Basic and acidic residues" evidence="1">
    <location>
        <begin position="253"/>
        <end position="262"/>
    </location>
</feature>
<reference evidence="3" key="1">
    <citation type="submission" date="2020-07" db="EMBL/GenBank/DDBJ databases">
        <title>Genome sequence and genetic diversity analysis of an under-domesticated orphan crop, white fonio (Digitaria exilis).</title>
        <authorList>
            <person name="Bennetzen J.L."/>
            <person name="Chen S."/>
            <person name="Ma X."/>
            <person name="Wang X."/>
            <person name="Yssel A.E.J."/>
            <person name="Chaluvadi S.R."/>
            <person name="Johnson M."/>
            <person name="Gangashetty P."/>
            <person name="Hamidou F."/>
            <person name="Sanogo M.D."/>
            <person name="Zwaenepoel A."/>
            <person name="Wallace J."/>
            <person name="Van De Peer Y."/>
            <person name="Van Deynze A."/>
        </authorList>
    </citation>
    <scope>NUCLEOTIDE SEQUENCE</scope>
    <source>
        <tissue evidence="3">Leaves</tissue>
    </source>
</reference>
<evidence type="ECO:0000313" key="4">
    <source>
        <dbReference type="Proteomes" id="UP000636709"/>
    </source>
</evidence>
<dbReference type="Proteomes" id="UP000636709">
    <property type="component" value="Unassembled WGS sequence"/>
</dbReference>
<accession>A0A835F1X0</accession>
<dbReference type="InterPro" id="IPR005174">
    <property type="entry name" value="KIB1-4_b-propeller"/>
</dbReference>
<dbReference type="EMBL" id="JACEFO010001653">
    <property type="protein sequence ID" value="KAF8725804.1"/>
    <property type="molecule type" value="Genomic_DNA"/>
</dbReference>
<comment type="caution">
    <text evidence="3">The sequence shown here is derived from an EMBL/GenBank/DDBJ whole genome shotgun (WGS) entry which is preliminary data.</text>
</comment>
<feature type="domain" description="KIB1-4 beta-propeller" evidence="2">
    <location>
        <begin position="9"/>
        <end position="207"/>
    </location>
</feature>
<evidence type="ECO:0000313" key="3">
    <source>
        <dbReference type="EMBL" id="KAF8725804.1"/>
    </source>
</evidence>
<keyword evidence="4" id="KW-1185">Reference proteome</keyword>
<organism evidence="3 4">
    <name type="scientific">Digitaria exilis</name>
    <dbReference type="NCBI Taxonomy" id="1010633"/>
    <lineage>
        <taxon>Eukaryota</taxon>
        <taxon>Viridiplantae</taxon>
        <taxon>Streptophyta</taxon>
        <taxon>Embryophyta</taxon>
        <taxon>Tracheophyta</taxon>
        <taxon>Spermatophyta</taxon>
        <taxon>Magnoliopsida</taxon>
        <taxon>Liliopsida</taxon>
        <taxon>Poales</taxon>
        <taxon>Poaceae</taxon>
        <taxon>PACMAD clade</taxon>
        <taxon>Panicoideae</taxon>
        <taxon>Panicodae</taxon>
        <taxon>Paniceae</taxon>
        <taxon>Anthephorinae</taxon>
        <taxon>Digitaria</taxon>
    </lineage>
</organism>
<sequence>MEMDFPKNCKCLLSDRPSARFCAVMVFDLDEFECWLCLVGGNKWECHVYTLTMYNAKDQPVERHIARRHGIAALGGRVYFEYTGNELGFIEFDPANPEPKIGFVDVDRADMPDSMPMWSSYLVESCGELFHVVIFFDGENVHKVAEVAVYKMDFSTPAWCKVDGIGDRVFLLGGDRIEHSNFGASCSASQHGLPSNCVYFLNHLAINENWVHVIDLEKGTEEMLRPFKEFVDPLRPPFWMLPTQGVDGLLLDTPKHTKKPEQPPEAQKHRRGRRIMQGISSLLAGWLVRLGIDSASKD</sequence>
<evidence type="ECO:0000259" key="2">
    <source>
        <dbReference type="Pfam" id="PF03478"/>
    </source>
</evidence>
<gene>
    <name evidence="3" type="ORF">HU200_020364</name>
</gene>
<protein>
    <recommendedName>
        <fullName evidence="2">KIB1-4 beta-propeller domain-containing protein</fullName>
    </recommendedName>
</protein>
<dbReference type="PANTHER" id="PTHR33127">
    <property type="entry name" value="TRANSMEMBRANE PROTEIN"/>
    <property type="match status" value="1"/>
</dbReference>
<name>A0A835F1X0_9POAL</name>
<dbReference type="AlphaFoldDB" id="A0A835F1X0"/>
<dbReference type="Pfam" id="PF03478">
    <property type="entry name" value="Beta-prop_KIB1-4"/>
    <property type="match status" value="1"/>
</dbReference>